<evidence type="ECO:0000259" key="1">
    <source>
        <dbReference type="Pfam" id="PF21530"/>
    </source>
</evidence>
<dbReference type="Pfam" id="PF21530">
    <property type="entry name" value="Pif1_2B_dom"/>
    <property type="match status" value="1"/>
</dbReference>
<feature type="domain" description="DNA helicase Pif1-like 2B" evidence="1">
    <location>
        <begin position="47"/>
        <end position="81"/>
    </location>
</feature>
<proteinExistence type="predicted"/>
<dbReference type="AlphaFoldDB" id="A0A432ZYW8"/>
<dbReference type="EMBL" id="RBNI01028111">
    <property type="protein sequence ID" value="RUO95579.1"/>
    <property type="molecule type" value="Genomic_DNA"/>
</dbReference>
<dbReference type="InterPro" id="IPR049163">
    <property type="entry name" value="Pif1-like_2B_dom"/>
</dbReference>
<organism evidence="2 3">
    <name type="scientific">Jimgerdemannia flammicorona</name>
    <dbReference type="NCBI Taxonomy" id="994334"/>
    <lineage>
        <taxon>Eukaryota</taxon>
        <taxon>Fungi</taxon>
        <taxon>Fungi incertae sedis</taxon>
        <taxon>Mucoromycota</taxon>
        <taxon>Mucoromycotina</taxon>
        <taxon>Endogonomycetes</taxon>
        <taxon>Endogonales</taxon>
        <taxon>Endogonaceae</taxon>
        <taxon>Jimgerdemannia</taxon>
    </lineage>
</organism>
<dbReference type="Proteomes" id="UP000268093">
    <property type="component" value="Unassembled WGS sequence"/>
</dbReference>
<accession>A0A432ZYW8</accession>
<gene>
    <name evidence="2" type="ORF">BC936DRAFT_143713</name>
</gene>
<keyword evidence="3" id="KW-1185">Reference proteome</keyword>
<reference evidence="2 3" key="1">
    <citation type="journal article" date="2018" name="New Phytol.">
        <title>Phylogenomics of Endogonaceae and evolution of mycorrhizas within Mucoromycota.</title>
        <authorList>
            <person name="Chang Y."/>
            <person name="Desiro A."/>
            <person name="Na H."/>
            <person name="Sandor L."/>
            <person name="Lipzen A."/>
            <person name="Clum A."/>
            <person name="Barry K."/>
            <person name="Grigoriev I.V."/>
            <person name="Martin F.M."/>
            <person name="Stajich J.E."/>
            <person name="Smith M.E."/>
            <person name="Bonito G."/>
            <person name="Spatafora J.W."/>
        </authorList>
    </citation>
    <scope>NUCLEOTIDE SEQUENCE [LARGE SCALE GENOMIC DNA]</scope>
    <source>
        <strain evidence="2 3">GMNB39</strain>
    </source>
</reference>
<protein>
    <recommendedName>
        <fullName evidence="1">DNA helicase Pif1-like 2B domain-containing protein</fullName>
    </recommendedName>
</protein>
<evidence type="ECO:0000313" key="3">
    <source>
        <dbReference type="Proteomes" id="UP000268093"/>
    </source>
</evidence>
<comment type="caution">
    <text evidence="2">The sequence shown here is derived from an EMBL/GenBank/DDBJ whole genome shotgun (WGS) entry which is preliminary data.</text>
</comment>
<dbReference type="OrthoDB" id="5578775at2759"/>
<evidence type="ECO:0000313" key="2">
    <source>
        <dbReference type="EMBL" id="RUO95579.1"/>
    </source>
</evidence>
<sequence>MEPVLPSYPTRKKVQEANCRQLKKLMGEAHCYIAIDSGDITLVEKLCLFPRTLDLKVGARVILLKNMTEKLVNGSAGIVKSFVKD</sequence>
<name>A0A432ZYW8_9FUNG</name>